<comment type="caution">
    <text evidence="1">The sequence shown here is derived from an EMBL/GenBank/DDBJ whole genome shotgun (WGS) entry which is preliminary data.</text>
</comment>
<accession>A0ACB8W2Q9</accession>
<protein>
    <submittedName>
        <fullName evidence="1">Uncharacterized protein</fullName>
    </submittedName>
</protein>
<organism evidence="1 2">
    <name type="scientific">Scortum barcoo</name>
    <name type="common">barcoo grunter</name>
    <dbReference type="NCBI Taxonomy" id="214431"/>
    <lineage>
        <taxon>Eukaryota</taxon>
        <taxon>Metazoa</taxon>
        <taxon>Chordata</taxon>
        <taxon>Craniata</taxon>
        <taxon>Vertebrata</taxon>
        <taxon>Euteleostomi</taxon>
        <taxon>Actinopterygii</taxon>
        <taxon>Neopterygii</taxon>
        <taxon>Teleostei</taxon>
        <taxon>Neoteleostei</taxon>
        <taxon>Acanthomorphata</taxon>
        <taxon>Eupercaria</taxon>
        <taxon>Centrarchiformes</taxon>
        <taxon>Terapontoidei</taxon>
        <taxon>Terapontidae</taxon>
        <taxon>Scortum</taxon>
    </lineage>
</organism>
<name>A0ACB8W2Q9_9TELE</name>
<evidence type="ECO:0000313" key="2">
    <source>
        <dbReference type="Proteomes" id="UP000831701"/>
    </source>
</evidence>
<proteinExistence type="predicted"/>
<dbReference type="EMBL" id="CM041545">
    <property type="protein sequence ID" value="KAI3361960.1"/>
    <property type="molecule type" value="Genomic_DNA"/>
</dbReference>
<gene>
    <name evidence="1" type="ORF">L3Q82_012313</name>
</gene>
<keyword evidence="2" id="KW-1185">Reference proteome</keyword>
<evidence type="ECO:0000313" key="1">
    <source>
        <dbReference type="EMBL" id="KAI3361960.1"/>
    </source>
</evidence>
<sequence>MDQYIVESLKVLTRLLEHQLYVKAEKCAFHASSVSFLGYIISANHIKMDPEKLQFVVEVDASNKGLGVVPSQRSASDGRIHPCAFLSPDSVHAFIHTGVTEWQTRPSVTAVRTRMTAKEPDAILVGAVNWQIERGVKPQGRPGWACSSHYWRHNVHGYISHWTSSRVCLRRKVSGRSSVISLVPLSVCPPGTNGQTECMNQELETCLRCLVSQNQMSWSDHLPWIKYAHNALPTAATRLSPFQVVFGFVFYSAHTMVSRCRRVWAAAHLVLLRGQARMKKAADRRRETSAITPQLAVGGWGVLPCLVVFKFHVCLVYFLFWCVCFILKY</sequence>
<reference evidence="1" key="1">
    <citation type="submission" date="2022-04" db="EMBL/GenBank/DDBJ databases">
        <title>Jade perch genome.</title>
        <authorList>
            <person name="Chao B."/>
        </authorList>
    </citation>
    <scope>NUCLEOTIDE SEQUENCE</scope>
    <source>
        <strain evidence="1">CB-2022</strain>
    </source>
</reference>
<dbReference type="Proteomes" id="UP000831701">
    <property type="component" value="Chromosome 15"/>
</dbReference>